<feature type="binding site" evidence="12">
    <location>
        <position position="163"/>
    </location>
    <ligand>
        <name>CoA</name>
        <dbReference type="ChEBI" id="CHEBI:57287"/>
    </ligand>
</feature>
<feature type="domain" description="4'-phosphopantetheinyl transferase" evidence="14">
    <location>
        <begin position="111"/>
        <end position="188"/>
    </location>
</feature>
<feature type="domain" description="4'-phosphopantetheinyl transferase N-terminal" evidence="15">
    <location>
        <begin position="43"/>
        <end position="104"/>
    </location>
</feature>
<comment type="cofactor">
    <cofactor evidence="13">
        <name>Mg(2+)</name>
        <dbReference type="ChEBI" id="CHEBI:18420"/>
    </cofactor>
</comment>
<evidence type="ECO:0000256" key="6">
    <source>
        <dbReference type="ARBA" id="ARBA00022679"/>
    </source>
</evidence>
<dbReference type="InterPro" id="IPR008278">
    <property type="entry name" value="4-PPantetheinyl_Trfase_dom"/>
</dbReference>
<dbReference type="Pfam" id="PF17837">
    <property type="entry name" value="4PPT_N"/>
    <property type="match status" value="1"/>
</dbReference>
<dbReference type="Gene3D" id="3.90.470.20">
    <property type="entry name" value="4'-phosphopantetheinyl transferase domain"/>
    <property type="match status" value="1"/>
</dbReference>
<dbReference type="GO" id="GO:0000287">
    <property type="term" value="F:magnesium ion binding"/>
    <property type="evidence" value="ECO:0007669"/>
    <property type="project" value="InterPro"/>
</dbReference>
<evidence type="ECO:0000256" key="1">
    <source>
        <dbReference type="ARBA" id="ARBA00003937"/>
    </source>
</evidence>
<dbReference type="EMBL" id="FWPT01000002">
    <property type="protein sequence ID" value="SMA38472.1"/>
    <property type="molecule type" value="Genomic_DNA"/>
</dbReference>
<dbReference type="GO" id="GO:0008897">
    <property type="term" value="F:holo-[acyl-carrier-protein] synthase activity"/>
    <property type="evidence" value="ECO:0007669"/>
    <property type="project" value="InterPro"/>
</dbReference>
<comment type="catalytic activity">
    <reaction evidence="10">
        <text>apo-[aryl-carrier protein] + CoA = holo-[aryl-carrier protein] + adenosine 3',5'-bisphosphate + H(+)</text>
        <dbReference type="Rhea" id="RHEA:48404"/>
        <dbReference type="Rhea" id="RHEA-COMP:15903"/>
        <dbReference type="Rhea" id="RHEA-COMP:17557"/>
        <dbReference type="ChEBI" id="CHEBI:15378"/>
        <dbReference type="ChEBI" id="CHEBI:29999"/>
        <dbReference type="ChEBI" id="CHEBI:57287"/>
        <dbReference type="ChEBI" id="CHEBI:58343"/>
        <dbReference type="ChEBI" id="CHEBI:64479"/>
    </reaction>
</comment>
<sequence>MKPPLPDIPHAYIHAVEFSYTENDRQFLRSCLPASCLPPKGCVLKREIEFYAGRVCVQNCYAAFGLYHVLPIPDICTISRAPQWPEGFTGSISHCSGLAVAIVSHNTSYSSLGIDIEQVPTQERAVDLADMVLTNREHTYRPLELNFSEWFALVFSAKESLYKMLYPITRCQFDFLDASLQNVFIKNDKRRFSITVKTRKILTPCEFNGVFAITDGFIWTMIPLESNLKIG</sequence>
<evidence type="ECO:0000259" key="14">
    <source>
        <dbReference type="Pfam" id="PF01648"/>
    </source>
</evidence>
<evidence type="ECO:0000256" key="3">
    <source>
        <dbReference type="ARBA" id="ARBA00008342"/>
    </source>
</evidence>
<evidence type="ECO:0000256" key="4">
    <source>
        <dbReference type="ARBA" id="ARBA00011503"/>
    </source>
</evidence>
<evidence type="ECO:0000256" key="5">
    <source>
        <dbReference type="ARBA" id="ARBA00019087"/>
    </source>
</evidence>
<evidence type="ECO:0000259" key="15">
    <source>
        <dbReference type="Pfam" id="PF17837"/>
    </source>
</evidence>
<comment type="pathway">
    <text evidence="2">Siderophore biosynthesis; enterobactin biosynthesis.</text>
</comment>
<feature type="binding site" evidence="12">
    <location>
        <begin position="93"/>
        <end position="94"/>
    </location>
    <ligand>
        <name>CoA</name>
        <dbReference type="ChEBI" id="CHEBI:57287"/>
    </ligand>
</feature>
<accession>A0A1X7AGB6</accession>
<evidence type="ECO:0000256" key="9">
    <source>
        <dbReference type="ARBA" id="ARBA00031996"/>
    </source>
</evidence>
<evidence type="ECO:0000313" key="16">
    <source>
        <dbReference type="EMBL" id="SMA38472.1"/>
    </source>
</evidence>
<evidence type="ECO:0000256" key="10">
    <source>
        <dbReference type="ARBA" id="ARBA00049176"/>
    </source>
</evidence>
<comment type="catalytic activity">
    <reaction evidence="11">
        <text>apo-[peptidyl-carrier protein] + CoA = holo-[peptidyl-carrier protein] + adenosine 3',5'-bisphosphate + H(+)</text>
        <dbReference type="Rhea" id="RHEA:46228"/>
        <dbReference type="Rhea" id="RHEA-COMP:11479"/>
        <dbReference type="Rhea" id="RHEA-COMP:11480"/>
        <dbReference type="ChEBI" id="CHEBI:15378"/>
        <dbReference type="ChEBI" id="CHEBI:29999"/>
        <dbReference type="ChEBI" id="CHEBI:57287"/>
        <dbReference type="ChEBI" id="CHEBI:58343"/>
        <dbReference type="ChEBI" id="CHEBI:64479"/>
    </reaction>
</comment>
<gene>
    <name evidence="16" type="primary">npt</name>
    <name evidence="16" type="ORF">EHSB41UT_00870</name>
</gene>
<feature type="binding site" evidence="12">
    <location>
        <position position="115"/>
    </location>
    <ligand>
        <name>CoA</name>
        <dbReference type="ChEBI" id="CHEBI:57287"/>
    </ligand>
</feature>
<proteinExistence type="inferred from homology"/>
<dbReference type="InterPro" id="IPR003542">
    <property type="entry name" value="Enbac_synth_compD-like"/>
</dbReference>
<feature type="binding site" evidence="13">
    <location>
        <position position="116"/>
    </location>
    <ligand>
        <name>Mg(2+)</name>
        <dbReference type="ChEBI" id="CHEBI:18420"/>
    </ligand>
</feature>
<feature type="binding site" evidence="12">
    <location>
        <position position="46"/>
    </location>
    <ligand>
        <name>CoA</name>
        <dbReference type="ChEBI" id="CHEBI:57287"/>
    </ligand>
</feature>
<keyword evidence="13" id="KW-0460">Magnesium</keyword>
<dbReference type="PANTHER" id="PTHR38096:SF1">
    <property type="entry name" value="ENTEROBACTIN SYNTHASE COMPONENT D"/>
    <property type="match status" value="1"/>
</dbReference>
<feature type="binding site" evidence="12">
    <location>
        <position position="54"/>
    </location>
    <ligand>
        <name>CoA</name>
        <dbReference type="ChEBI" id="CHEBI:57287"/>
    </ligand>
</feature>
<keyword evidence="13" id="KW-0479">Metal-binding</keyword>
<feature type="binding site" evidence="12">
    <location>
        <position position="159"/>
    </location>
    <ligand>
        <name>CoA</name>
        <dbReference type="ChEBI" id="CHEBI:57287"/>
    </ligand>
</feature>
<dbReference type="GO" id="GO:0009366">
    <property type="term" value="C:enterobactin synthetase complex"/>
    <property type="evidence" value="ECO:0007669"/>
    <property type="project" value="InterPro"/>
</dbReference>
<dbReference type="GO" id="GO:0005886">
    <property type="term" value="C:plasma membrane"/>
    <property type="evidence" value="ECO:0007669"/>
    <property type="project" value="TreeGrafter"/>
</dbReference>
<keyword evidence="17" id="KW-1185">Reference proteome</keyword>
<reference evidence="16 17" key="1">
    <citation type="submission" date="2017-03" db="EMBL/GenBank/DDBJ databases">
        <authorList>
            <person name="Afonso C.L."/>
            <person name="Miller P.J."/>
            <person name="Scott M.A."/>
            <person name="Spackman E."/>
            <person name="Goraichik I."/>
            <person name="Dimitrov K.M."/>
            <person name="Suarez D.L."/>
            <person name="Swayne D.E."/>
        </authorList>
    </citation>
    <scope>NUCLEOTIDE SEQUENCE [LARGE SCALE GENOMIC DNA]</scope>
    <source>
        <strain evidence="16">SB41UT1</strain>
    </source>
</reference>
<dbReference type="AlphaFoldDB" id="A0A1X7AGB6"/>
<dbReference type="InterPro" id="IPR041354">
    <property type="entry name" value="4PPT_N"/>
</dbReference>
<dbReference type="Proteomes" id="UP000196573">
    <property type="component" value="Unassembled WGS sequence"/>
</dbReference>
<dbReference type="Pfam" id="PF01648">
    <property type="entry name" value="ACPS"/>
    <property type="match status" value="1"/>
</dbReference>
<comment type="function">
    <text evidence="1">Involved in the biosynthesis of the siderophore enterobactin (enterochelin), which is a macrocyclic trimeric lactone of N-(2,3-dihydroxybenzoyl)-serine. The serine trilactone serves as a scaffolding for the three catechol functionalities that provide hexadentate coordination for the tightly ligated iron(2+) atoms. Plays an essential role in the assembly of the enterobactin by catalyzing the transfer of the 4'-phosphopantetheine (Ppant) moiety from coenzyme A to the apo-domains of both EntB (ArCP domain) and EntF (PCP domain) to yield their holo-forms which make them competent for the activation of 2,3-dihydroxybenzoate (DHB) and L-serine, respectively.</text>
</comment>
<dbReference type="GO" id="GO:0009239">
    <property type="term" value="P:enterobactin biosynthetic process"/>
    <property type="evidence" value="ECO:0007669"/>
    <property type="project" value="UniProtKB-UniPathway"/>
</dbReference>
<dbReference type="PANTHER" id="PTHR38096">
    <property type="entry name" value="ENTEROBACTIN SYNTHASE COMPONENT D"/>
    <property type="match status" value="1"/>
</dbReference>
<protein>
    <recommendedName>
        <fullName evidence="5">Enterobactin synthase component D</fullName>
    </recommendedName>
    <alternativeName>
        <fullName evidence="8">4'-phosphopantetheinyl transferase EntD</fullName>
    </alternativeName>
    <alternativeName>
        <fullName evidence="9">Enterochelin synthase D</fullName>
    </alternativeName>
</protein>
<dbReference type="UniPathway" id="UPA00017"/>
<evidence type="ECO:0000313" key="17">
    <source>
        <dbReference type="Proteomes" id="UP000196573"/>
    </source>
</evidence>
<evidence type="ECO:0000256" key="2">
    <source>
        <dbReference type="ARBA" id="ARBA00004993"/>
    </source>
</evidence>
<keyword evidence="7" id="KW-0259">Enterobactin biosynthesis</keyword>
<comment type="similarity">
    <text evidence="3">Belongs to the P-Pant transferase superfamily. EntD family.</text>
</comment>
<evidence type="ECO:0000256" key="8">
    <source>
        <dbReference type="ARBA" id="ARBA00029894"/>
    </source>
</evidence>
<organism evidence="16 17">
    <name type="scientific">Parendozoicomonas haliclonae</name>
    <dbReference type="NCBI Taxonomy" id="1960125"/>
    <lineage>
        <taxon>Bacteria</taxon>
        <taxon>Pseudomonadati</taxon>
        <taxon>Pseudomonadota</taxon>
        <taxon>Gammaproteobacteria</taxon>
        <taxon>Oceanospirillales</taxon>
        <taxon>Endozoicomonadaceae</taxon>
        <taxon>Parendozoicomonas</taxon>
    </lineage>
</organism>
<feature type="binding site" evidence="13">
    <location>
        <position position="115"/>
    </location>
    <ligand>
        <name>Mg(2+)</name>
        <dbReference type="ChEBI" id="CHEBI:18420"/>
    </ligand>
</feature>
<comment type="subunit">
    <text evidence="4">EntB, EntD, EntE, and EntF form a multienzyme complex called enterobactin synthase.</text>
</comment>
<dbReference type="PRINTS" id="PR01399">
    <property type="entry name" value="ENTSNTHTASED"/>
</dbReference>
<dbReference type="OrthoDB" id="8210607at2"/>
<name>A0A1X7AGB6_9GAMM</name>
<dbReference type="InterPro" id="IPR037143">
    <property type="entry name" value="4-PPantetheinyl_Trfase_dom_sf"/>
</dbReference>
<dbReference type="RefSeq" id="WP_087107273.1">
    <property type="nucleotide sequence ID" value="NZ_CBCSCN010000001.1"/>
</dbReference>
<feature type="binding site" evidence="13">
    <location>
        <position position="117"/>
    </location>
    <ligand>
        <name>Mg(2+)</name>
        <dbReference type="ChEBI" id="CHEBI:18420"/>
    </ligand>
</feature>
<keyword evidence="6 16" id="KW-0808">Transferase</keyword>
<evidence type="ECO:0000256" key="7">
    <source>
        <dbReference type="ARBA" id="ARBA00023191"/>
    </source>
</evidence>
<evidence type="ECO:0000256" key="12">
    <source>
        <dbReference type="PIRSR" id="PIRSR603542-1"/>
    </source>
</evidence>
<evidence type="ECO:0000256" key="13">
    <source>
        <dbReference type="PIRSR" id="PIRSR603542-2"/>
    </source>
</evidence>
<evidence type="ECO:0000256" key="11">
    <source>
        <dbReference type="ARBA" id="ARBA00049191"/>
    </source>
</evidence>
<dbReference type="SUPFAM" id="SSF56214">
    <property type="entry name" value="4'-phosphopantetheinyl transferase"/>
    <property type="match status" value="1"/>
</dbReference>